<evidence type="ECO:0000313" key="1">
    <source>
        <dbReference type="EMBL" id="MBE5035297.1"/>
    </source>
</evidence>
<evidence type="ECO:0000313" key="2">
    <source>
        <dbReference type="Proteomes" id="UP001516588"/>
    </source>
</evidence>
<sequence length="77" mass="9328">MTNQKLRELCIKNNWFTWGSNEQYKKLFDYNYNGAFISQLAVMIWICSDAELDDITRKLEEAEEEWQRVQEVCENEQ</sequence>
<organism evidence="1 2">
    <name type="scientific">Gallibacter intestinalis</name>
    <dbReference type="NCBI Taxonomy" id="2779356"/>
    <lineage>
        <taxon>Bacteria</taxon>
        <taxon>Bacillati</taxon>
        <taxon>Bacillota</taxon>
        <taxon>Clostridia</taxon>
        <taxon>Eubacteriales</taxon>
        <taxon>Eubacteriaceae</taxon>
        <taxon>Gallibacter</taxon>
    </lineage>
</organism>
<gene>
    <name evidence="1" type="ORF">INF20_03260</name>
</gene>
<comment type="caution">
    <text evidence="1">The sequence shown here is derived from an EMBL/GenBank/DDBJ whole genome shotgun (WGS) entry which is preliminary data.</text>
</comment>
<accession>A0ABR9QWP5</accession>
<keyword evidence="2" id="KW-1185">Reference proteome</keyword>
<dbReference type="EMBL" id="JADCKA010000003">
    <property type="protein sequence ID" value="MBE5035297.1"/>
    <property type="molecule type" value="Genomic_DNA"/>
</dbReference>
<reference evidence="1 2" key="1">
    <citation type="submission" date="2020-10" db="EMBL/GenBank/DDBJ databases">
        <title>ChiBAC.</title>
        <authorList>
            <person name="Zenner C."/>
            <person name="Hitch T.C.A."/>
            <person name="Clavel T."/>
        </authorList>
    </citation>
    <scope>NUCLEOTIDE SEQUENCE [LARGE SCALE GENOMIC DNA]</scope>
    <source>
        <strain evidence="1 2">DSM 108706</strain>
    </source>
</reference>
<dbReference type="Proteomes" id="UP001516588">
    <property type="component" value="Unassembled WGS sequence"/>
</dbReference>
<proteinExistence type="predicted"/>
<dbReference type="RefSeq" id="WP_226384963.1">
    <property type="nucleotide sequence ID" value="NZ_JADCKA010000003.1"/>
</dbReference>
<evidence type="ECO:0008006" key="3">
    <source>
        <dbReference type="Google" id="ProtNLM"/>
    </source>
</evidence>
<protein>
    <recommendedName>
        <fullName evidence="3">Phage protein</fullName>
    </recommendedName>
</protein>
<name>A0ABR9QWP5_9FIRM</name>